<feature type="region of interest" description="Disordered" evidence="1">
    <location>
        <begin position="38"/>
        <end position="79"/>
    </location>
</feature>
<accession>X1FQY6</accession>
<gene>
    <name evidence="2" type="ORF">S03H2_37267</name>
</gene>
<comment type="caution">
    <text evidence="2">The sequence shown here is derived from an EMBL/GenBank/DDBJ whole genome shotgun (WGS) entry which is preliminary data.</text>
</comment>
<sequence length="79" mass="9130">MNGMQKWPEEAIQIIKQLQQENQELKETITKLEKRLRMYENPHTPPSQRRFKGGTKGNTPHGKRGAPKGHRGATRKTPE</sequence>
<proteinExistence type="predicted"/>
<organism evidence="2">
    <name type="scientific">marine sediment metagenome</name>
    <dbReference type="NCBI Taxonomy" id="412755"/>
    <lineage>
        <taxon>unclassified sequences</taxon>
        <taxon>metagenomes</taxon>
        <taxon>ecological metagenomes</taxon>
    </lineage>
</organism>
<evidence type="ECO:0000256" key="1">
    <source>
        <dbReference type="SAM" id="MobiDB-lite"/>
    </source>
</evidence>
<evidence type="ECO:0000313" key="2">
    <source>
        <dbReference type="EMBL" id="GAH48071.1"/>
    </source>
</evidence>
<dbReference type="EMBL" id="BARU01022924">
    <property type="protein sequence ID" value="GAH48071.1"/>
    <property type="molecule type" value="Genomic_DNA"/>
</dbReference>
<feature type="non-terminal residue" evidence="2">
    <location>
        <position position="79"/>
    </location>
</feature>
<reference evidence="2" key="1">
    <citation type="journal article" date="2014" name="Front. Microbiol.">
        <title>High frequency of phylogenetically diverse reductive dehalogenase-homologous genes in deep subseafloor sedimentary metagenomes.</title>
        <authorList>
            <person name="Kawai M."/>
            <person name="Futagami T."/>
            <person name="Toyoda A."/>
            <person name="Takaki Y."/>
            <person name="Nishi S."/>
            <person name="Hori S."/>
            <person name="Arai W."/>
            <person name="Tsubouchi T."/>
            <person name="Morono Y."/>
            <person name="Uchiyama I."/>
            <person name="Ito T."/>
            <person name="Fujiyama A."/>
            <person name="Inagaki F."/>
            <person name="Takami H."/>
        </authorList>
    </citation>
    <scope>NUCLEOTIDE SEQUENCE</scope>
    <source>
        <strain evidence="2">Expedition CK06-06</strain>
    </source>
</reference>
<dbReference type="AlphaFoldDB" id="X1FQY6"/>
<protein>
    <submittedName>
        <fullName evidence="2">Uncharacterized protein</fullName>
    </submittedName>
</protein>
<feature type="compositionally biased region" description="Basic residues" evidence="1">
    <location>
        <begin position="61"/>
        <end position="79"/>
    </location>
</feature>
<name>X1FQY6_9ZZZZ</name>